<accession>A0A7X0M6B6</accession>
<name>A0A7X0M6B6_9ACTN</name>
<dbReference type="EMBL" id="JACHIU010000001">
    <property type="protein sequence ID" value="MBB6473538.1"/>
    <property type="molecule type" value="Genomic_DNA"/>
</dbReference>
<dbReference type="RefSeq" id="WP_343072664.1">
    <property type="nucleotide sequence ID" value="NZ_BAAALO010000065.1"/>
</dbReference>
<protein>
    <submittedName>
        <fullName evidence="1">Uncharacterized protein</fullName>
    </submittedName>
</protein>
<dbReference type="Proteomes" id="UP000555564">
    <property type="component" value="Unassembled WGS sequence"/>
</dbReference>
<sequence>MGWFARQEDRWGAVRRRLIEALTRRPATRAAGDVDLDSLLGLVAESLGYGYAFGGDVIELSAPRRTITVRLAGLRREAARRPREDWPVLVAEHLAAAGRDPGLPDVCDLAAVRPLLRTRVVRADTLDDASRVVGRHIAADLVEILTVSGRAVRPAEAFCWPVTPGEALDLAARNVLDDEKLTTERVDLEGVPAWRLAGSAAGAVVHLRRIQDYLLVSPDGVMVVLPHPGEMVVHPVDGLSVMRAIERMWLLARREYLSGDSGLSPHVYWWNHGRLTRIQADLVVQDGQRRLVVAPPPEFARLLADLAQDR</sequence>
<evidence type="ECO:0000313" key="2">
    <source>
        <dbReference type="Proteomes" id="UP000555564"/>
    </source>
</evidence>
<evidence type="ECO:0000313" key="1">
    <source>
        <dbReference type="EMBL" id="MBB6473538.1"/>
    </source>
</evidence>
<proteinExistence type="predicted"/>
<reference evidence="1 2" key="1">
    <citation type="submission" date="2020-08" db="EMBL/GenBank/DDBJ databases">
        <title>Sequencing the genomes of 1000 actinobacteria strains.</title>
        <authorList>
            <person name="Klenk H.-P."/>
        </authorList>
    </citation>
    <scope>NUCLEOTIDE SEQUENCE [LARGE SCALE GENOMIC DNA]</scope>
    <source>
        <strain evidence="1 2">DSM 44936</strain>
    </source>
</reference>
<organism evidence="1 2">
    <name type="scientific">Sphaerisporangium rubeum</name>
    <dbReference type="NCBI Taxonomy" id="321317"/>
    <lineage>
        <taxon>Bacteria</taxon>
        <taxon>Bacillati</taxon>
        <taxon>Actinomycetota</taxon>
        <taxon>Actinomycetes</taxon>
        <taxon>Streptosporangiales</taxon>
        <taxon>Streptosporangiaceae</taxon>
        <taxon>Sphaerisporangium</taxon>
    </lineage>
</organism>
<dbReference type="AlphaFoldDB" id="A0A7X0M6B6"/>
<keyword evidence="2" id="KW-1185">Reference proteome</keyword>
<gene>
    <name evidence="1" type="ORF">BJ992_002969</name>
</gene>
<comment type="caution">
    <text evidence="1">The sequence shown here is derived from an EMBL/GenBank/DDBJ whole genome shotgun (WGS) entry which is preliminary data.</text>
</comment>